<proteinExistence type="predicted"/>
<sequence>MFMKYFREQIYTRTKIPLCVCCCKVAIHIIVFVTVFLFWYFNLFRPTLFLVFQPFSEDGKRV</sequence>
<keyword evidence="1" id="KW-0472">Membrane</keyword>
<dbReference type="EMBL" id="GEDG01015493">
    <property type="protein sequence ID" value="JAP23419.1"/>
    <property type="molecule type" value="Transcribed_RNA"/>
</dbReference>
<reference evidence="2" key="1">
    <citation type="submission" date="2015-12" db="EMBL/GenBank/DDBJ databases">
        <title>Gene expression during late stages of embryo sac development: a critical building block for successful pollen-pistil interactions.</title>
        <authorList>
            <person name="Liu Y."/>
            <person name="Joly V."/>
            <person name="Sabar M."/>
            <person name="Matton D.P."/>
        </authorList>
    </citation>
    <scope>NUCLEOTIDE SEQUENCE</scope>
</reference>
<evidence type="ECO:0000256" key="1">
    <source>
        <dbReference type="SAM" id="Phobius"/>
    </source>
</evidence>
<feature type="transmembrane region" description="Helical" evidence="1">
    <location>
        <begin position="21"/>
        <end position="41"/>
    </location>
</feature>
<keyword evidence="1" id="KW-0812">Transmembrane</keyword>
<dbReference type="AlphaFoldDB" id="A0A0V0HV61"/>
<protein>
    <submittedName>
        <fullName evidence="2">Putative ovule protein</fullName>
    </submittedName>
</protein>
<evidence type="ECO:0000313" key="2">
    <source>
        <dbReference type="EMBL" id="JAP23419.1"/>
    </source>
</evidence>
<keyword evidence="1" id="KW-1133">Transmembrane helix</keyword>
<name>A0A0V0HV61_SOLCH</name>
<accession>A0A0V0HV61</accession>
<organism evidence="2">
    <name type="scientific">Solanum chacoense</name>
    <name type="common">Chaco potato</name>
    <dbReference type="NCBI Taxonomy" id="4108"/>
    <lineage>
        <taxon>Eukaryota</taxon>
        <taxon>Viridiplantae</taxon>
        <taxon>Streptophyta</taxon>
        <taxon>Embryophyta</taxon>
        <taxon>Tracheophyta</taxon>
        <taxon>Spermatophyta</taxon>
        <taxon>Magnoliopsida</taxon>
        <taxon>eudicotyledons</taxon>
        <taxon>Gunneridae</taxon>
        <taxon>Pentapetalae</taxon>
        <taxon>asterids</taxon>
        <taxon>lamiids</taxon>
        <taxon>Solanales</taxon>
        <taxon>Solanaceae</taxon>
        <taxon>Solanoideae</taxon>
        <taxon>Solaneae</taxon>
        <taxon>Solanum</taxon>
    </lineage>
</organism>